<keyword evidence="4" id="KW-0732">Signal</keyword>
<sequence>MFRFIREDSTRLAELQSGSVDIVNNLAYSAIPTVEGDPNLEIMSVPGPTIYSLALKTAEPAATADVRVRRALNMAVDKQALIDAFLGGRGLPISQLQGDQSFGYAPDLTGYDYDPEQARALLDEAGVPEGAKMTIDYRAGNSTFNEVAQALTGFFGQVGLNVGLNPIGDGVFLNEIVPEGRTNEMFQFSWGGWTFDLDNTAYLSYHNGEKRNPYGTSDEMNALLEEQRETSEVEEREAILRDVTRLAHEEAYHIPLYVEDQIYAVSNRVENFVPAPDIRLRLVDVAVTE</sequence>
<evidence type="ECO:0000259" key="5">
    <source>
        <dbReference type="Pfam" id="PF00496"/>
    </source>
</evidence>
<comment type="similarity">
    <text evidence="2">Belongs to the bacterial solute-binding protein 5 family.</text>
</comment>
<reference evidence="6 7" key="1">
    <citation type="submission" date="2018-03" db="EMBL/GenBank/DDBJ databases">
        <authorList>
            <person name="Keele B.F."/>
        </authorList>
    </citation>
    <scope>NUCLEOTIDE SEQUENCE [LARGE SCALE GENOMIC DNA]</scope>
    <source>
        <strain evidence="6 7">CECT 8504</strain>
    </source>
</reference>
<evidence type="ECO:0000313" key="7">
    <source>
        <dbReference type="Proteomes" id="UP000244912"/>
    </source>
</evidence>
<evidence type="ECO:0000256" key="3">
    <source>
        <dbReference type="ARBA" id="ARBA00022448"/>
    </source>
</evidence>
<comment type="subcellular location">
    <subcellularLocation>
        <location evidence="1">Periplasm</location>
    </subcellularLocation>
</comment>
<organism evidence="6 7">
    <name type="scientific">Palleronia abyssalis</name>
    <dbReference type="NCBI Taxonomy" id="1501240"/>
    <lineage>
        <taxon>Bacteria</taxon>
        <taxon>Pseudomonadati</taxon>
        <taxon>Pseudomonadota</taxon>
        <taxon>Alphaproteobacteria</taxon>
        <taxon>Rhodobacterales</taxon>
        <taxon>Roseobacteraceae</taxon>
        <taxon>Palleronia</taxon>
    </lineage>
</organism>
<evidence type="ECO:0000256" key="4">
    <source>
        <dbReference type="ARBA" id="ARBA00022729"/>
    </source>
</evidence>
<dbReference type="SUPFAM" id="SSF53850">
    <property type="entry name" value="Periplasmic binding protein-like II"/>
    <property type="match status" value="1"/>
</dbReference>
<evidence type="ECO:0000313" key="6">
    <source>
        <dbReference type="EMBL" id="SPJ24105.1"/>
    </source>
</evidence>
<gene>
    <name evidence="6" type="primary">hbpA_3</name>
    <name evidence="6" type="ORF">PAA8504_01931</name>
</gene>
<dbReference type="Gene3D" id="3.10.105.10">
    <property type="entry name" value="Dipeptide-binding Protein, Domain 3"/>
    <property type="match status" value="1"/>
</dbReference>
<dbReference type="InterPro" id="IPR000914">
    <property type="entry name" value="SBP_5_dom"/>
</dbReference>
<evidence type="ECO:0000256" key="2">
    <source>
        <dbReference type="ARBA" id="ARBA00005695"/>
    </source>
</evidence>
<keyword evidence="7" id="KW-1185">Reference proteome</keyword>
<dbReference type="GO" id="GO:1904680">
    <property type="term" value="F:peptide transmembrane transporter activity"/>
    <property type="evidence" value="ECO:0007669"/>
    <property type="project" value="TreeGrafter"/>
</dbReference>
<dbReference type="PANTHER" id="PTHR30290:SF10">
    <property type="entry name" value="PERIPLASMIC OLIGOPEPTIDE-BINDING PROTEIN-RELATED"/>
    <property type="match status" value="1"/>
</dbReference>
<feature type="domain" description="Solute-binding protein family 5" evidence="5">
    <location>
        <begin position="2"/>
        <end position="210"/>
    </location>
</feature>
<dbReference type="PANTHER" id="PTHR30290">
    <property type="entry name" value="PERIPLASMIC BINDING COMPONENT OF ABC TRANSPORTER"/>
    <property type="match status" value="1"/>
</dbReference>
<dbReference type="AlphaFoldDB" id="A0A2R8BVG3"/>
<dbReference type="InterPro" id="IPR039424">
    <property type="entry name" value="SBP_5"/>
</dbReference>
<dbReference type="EMBL" id="ONZF01000003">
    <property type="protein sequence ID" value="SPJ24105.1"/>
    <property type="molecule type" value="Genomic_DNA"/>
</dbReference>
<dbReference type="GO" id="GO:0030313">
    <property type="term" value="C:cell envelope"/>
    <property type="evidence" value="ECO:0007669"/>
    <property type="project" value="UniProtKB-SubCell"/>
</dbReference>
<protein>
    <submittedName>
        <fullName evidence="6">Heme-binding protein A</fullName>
    </submittedName>
</protein>
<keyword evidence="3" id="KW-0813">Transport</keyword>
<accession>A0A2R8BVG3</accession>
<dbReference type="GO" id="GO:0015833">
    <property type="term" value="P:peptide transport"/>
    <property type="evidence" value="ECO:0007669"/>
    <property type="project" value="TreeGrafter"/>
</dbReference>
<dbReference type="CDD" id="cd00995">
    <property type="entry name" value="PBP2_NikA_DppA_OppA_like"/>
    <property type="match status" value="1"/>
</dbReference>
<proteinExistence type="inferred from homology"/>
<dbReference type="Gene3D" id="3.40.190.10">
    <property type="entry name" value="Periplasmic binding protein-like II"/>
    <property type="match status" value="1"/>
</dbReference>
<evidence type="ECO:0000256" key="1">
    <source>
        <dbReference type="ARBA" id="ARBA00004418"/>
    </source>
</evidence>
<dbReference type="Proteomes" id="UP000244912">
    <property type="component" value="Unassembled WGS sequence"/>
</dbReference>
<name>A0A2R8BVG3_9RHOB</name>
<dbReference type="Pfam" id="PF00496">
    <property type="entry name" value="SBP_bac_5"/>
    <property type="match status" value="1"/>
</dbReference>